<proteinExistence type="predicted"/>
<organism evidence="1 2">
    <name type="scientific">Brevundimonas albigilva</name>
    <dbReference type="NCBI Taxonomy" id="1312364"/>
    <lineage>
        <taxon>Bacteria</taxon>
        <taxon>Pseudomonadati</taxon>
        <taxon>Pseudomonadota</taxon>
        <taxon>Alphaproteobacteria</taxon>
        <taxon>Caulobacterales</taxon>
        <taxon>Caulobacteraceae</taxon>
        <taxon>Brevundimonas</taxon>
    </lineage>
</organism>
<dbReference type="EMBL" id="CP097649">
    <property type="protein sequence ID" value="URI15978.1"/>
    <property type="molecule type" value="Genomic_DNA"/>
</dbReference>
<dbReference type="Proteomes" id="UP001055429">
    <property type="component" value="Chromosome"/>
</dbReference>
<sequence>MAPRIRRLEPDDALLSYALARLATPDLALSDWEARLAQDEGCGGLYALFEADAPCALLSYSRAIAHDGTDLFVVDWIAAFDLLSPDRVAESLIGAFRELHASGPARVAWCPKPPASTFDRAVARAGSLHSVL</sequence>
<evidence type="ECO:0000313" key="2">
    <source>
        <dbReference type="Proteomes" id="UP001055429"/>
    </source>
</evidence>
<gene>
    <name evidence="1" type="ORF">M8231_03025</name>
</gene>
<keyword evidence="2" id="KW-1185">Reference proteome</keyword>
<name>A0ABY4ST04_9CAUL</name>
<reference evidence="1" key="1">
    <citation type="submission" date="2022-05" db="EMBL/GenBank/DDBJ databases">
        <title>Brevundimonas albigilva TT17 genome sequence.</title>
        <authorList>
            <person name="Lee K."/>
            <person name="Son H."/>
        </authorList>
    </citation>
    <scope>NUCLEOTIDE SEQUENCE</scope>
    <source>
        <strain evidence="1">TT17</strain>
    </source>
</reference>
<accession>A0ABY4ST04</accession>
<evidence type="ECO:0008006" key="3">
    <source>
        <dbReference type="Google" id="ProtNLM"/>
    </source>
</evidence>
<evidence type="ECO:0000313" key="1">
    <source>
        <dbReference type="EMBL" id="URI15978.1"/>
    </source>
</evidence>
<dbReference type="RefSeq" id="WP_249751233.1">
    <property type="nucleotide sequence ID" value="NZ_CP097298.1"/>
</dbReference>
<protein>
    <recommendedName>
        <fullName evidence="3">GNAT family N-acetyltransferase</fullName>
    </recommendedName>
</protein>